<evidence type="ECO:0000313" key="2">
    <source>
        <dbReference type="EMBL" id="RDY05019.1"/>
    </source>
</evidence>
<feature type="region of interest" description="Disordered" evidence="1">
    <location>
        <begin position="81"/>
        <end position="103"/>
    </location>
</feature>
<sequence length="103" mass="12176">MKREVERKIESKLKKKERESEAEKRKERGKEKVREEKKYARFVRGVPRCVSKGYTSWLPPLRGIEHHINLTLGATLPNRAMHRTKPEEDKEIQKQVGKLIEKG</sequence>
<reference evidence="2" key="1">
    <citation type="submission" date="2018-05" db="EMBL/GenBank/DDBJ databases">
        <title>Draft genome of Mucuna pruriens seed.</title>
        <authorList>
            <person name="Nnadi N.E."/>
            <person name="Vos R."/>
            <person name="Hasami M.H."/>
            <person name="Devisetty U.K."/>
            <person name="Aguiy J.C."/>
        </authorList>
    </citation>
    <scope>NUCLEOTIDE SEQUENCE [LARGE SCALE GENOMIC DNA]</scope>
    <source>
        <strain evidence="2">JCA_2017</strain>
    </source>
</reference>
<dbReference type="Gene3D" id="3.10.10.10">
    <property type="entry name" value="HIV Type 1 Reverse Transcriptase, subunit A, domain 1"/>
    <property type="match status" value="1"/>
</dbReference>
<comment type="caution">
    <text evidence="2">The sequence shown here is derived from an EMBL/GenBank/DDBJ whole genome shotgun (WGS) entry which is preliminary data.</text>
</comment>
<protein>
    <submittedName>
        <fullName evidence="2">Uncharacterized protein</fullName>
    </submittedName>
</protein>
<evidence type="ECO:0000256" key="1">
    <source>
        <dbReference type="SAM" id="MobiDB-lite"/>
    </source>
</evidence>
<feature type="compositionally biased region" description="Basic and acidic residues" evidence="1">
    <location>
        <begin position="84"/>
        <end position="103"/>
    </location>
</feature>
<dbReference type="Proteomes" id="UP000257109">
    <property type="component" value="Unassembled WGS sequence"/>
</dbReference>
<evidence type="ECO:0000313" key="3">
    <source>
        <dbReference type="Proteomes" id="UP000257109"/>
    </source>
</evidence>
<organism evidence="2 3">
    <name type="scientific">Mucuna pruriens</name>
    <name type="common">Velvet bean</name>
    <name type="synonym">Dolichos pruriens</name>
    <dbReference type="NCBI Taxonomy" id="157652"/>
    <lineage>
        <taxon>Eukaryota</taxon>
        <taxon>Viridiplantae</taxon>
        <taxon>Streptophyta</taxon>
        <taxon>Embryophyta</taxon>
        <taxon>Tracheophyta</taxon>
        <taxon>Spermatophyta</taxon>
        <taxon>Magnoliopsida</taxon>
        <taxon>eudicotyledons</taxon>
        <taxon>Gunneridae</taxon>
        <taxon>Pentapetalae</taxon>
        <taxon>rosids</taxon>
        <taxon>fabids</taxon>
        <taxon>Fabales</taxon>
        <taxon>Fabaceae</taxon>
        <taxon>Papilionoideae</taxon>
        <taxon>50 kb inversion clade</taxon>
        <taxon>NPAAA clade</taxon>
        <taxon>indigoferoid/millettioid clade</taxon>
        <taxon>Phaseoleae</taxon>
        <taxon>Mucuna</taxon>
    </lineage>
</organism>
<dbReference type="EMBL" id="QJKJ01001960">
    <property type="protein sequence ID" value="RDY05019.1"/>
    <property type="molecule type" value="Genomic_DNA"/>
</dbReference>
<feature type="region of interest" description="Disordered" evidence="1">
    <location>
        <begin position="1"/>
        <end position="34"/>
    </location>
</feature>
<dbReference type="AlphaFoldDB" id="A0A371HQE6"/>
<dbReference type="OrthoDB" id="1934635at2759"/>
<feature type="non-terminal residue" evidence="2">
    <location>
        <position position="1"/>
    </location>
</feature>
<accession>A0A371HQE6</accession>
<keyword evidence="3" id="KW-1185">Reference proteome</keyword>
<gene>
    <name evidence="2" type="ORF">CR513_11182</name>
</gene>
<proteinExistence type="predicted"/>
<name>A0A371HQE6_MUCPR</name>